<feature type="transmembrane region" description="Helical" evidence="10">
    <location>
        <begin position="291"/>
        <end position="309"/>
    </location>
</feature>
<dbReference type="EMBL" id="NVUL01000010">
    <property type="protein sequence ID" value="PCI80424.1"/>
    <property type="molecule type" value="Genomic_DNA"/>
</dbReference>
<keyword evidence="3 10" id="KW-0285">Flavoprotein</keyword>
<feature type="transmembrane region" description="Helical" evidence="10">
    <location>
        <begin position="73"/>
        <end position="89"/>
    </location>
</feature>
<protein>
    <recommendedName>
        <fullName evidence="10">Ion-translocating oxidoreductase complex subunit D</fullName>
        <ecNumber evidence="10">7.-.-.-</ecNumber>
    </recommendedName>
    <alternativeName>
        <fullName evidence="10">Rnf electron transport complex subunit D</fullName>
    </alternativeName>
</protein>
<comment type="subunit">
    <text evidence="10">The complex is composed of six subunits: RnfA, RnfB, RnfC, RnfD, RnfE and RnfG.</text>
</comment>
<dbReference type="Pfam" id="PF03116">
    <property type="entry name" value="NQR2_RnfD_RnfE"/>
    <property type="match status" value="1"/>
</dbReference>
<evidence type="ECO:0000256" key="8">
    <source>
        <dbReference type="ARBA" id="ARBA00022989"/>
    </source>
</evidence>
<feature type="transmembrane region" description="Helical" evidence="10">
    <location>
        <begin position="261"/>
        <end position="279"/>
    </location>
</feature>
<evidence type="ECO:0000256" key="1">
    <source>
        <dbReference type="ARBA" id="ARBA00022448"/>
    </source>
</evidence>
<comment type="cofactor">
    <cofactor evidence="10">
        <name>FMN</name>
        <dbReference type="ChEBI" id="CHEBI:58210"/>
    </cofactor>
</comment>
<feature type="transmembrane region" description="Helical" evidence="10">
    <location>
        <begin position="125"/>
        <end position="144"/>
    </location>
</feature>
<reference evidence="12" key="1">
    <citation type="submission" date="2017-08" db="EMBL/GenBank/DDBJ databases">
        <title>A dynamic microbial community with high functional redundancy inhabits the cold, oxic subseafloor aquifer.</title>
        <authorList>
            <person name="Tully B.J."/>
            <person name="Wheat C.G."/>
            <person name="Glazer B.T."/>
            <person name="Huber J.A."/>
        </authorList>
    </citation>
    <scope>NUCLEOTIDE SEQUENCE [LARGE SCALE GENOMIC DNA]</scope>
</reference>
<evidence type="ECO:0000256" key="6">
    <source>
        <dbReference type="ARBA" id="ARBA00022967"/>
    </source>
</evidence>
<dbReference type="GO" id="GO:0022900">
    <property type="term" value="P:electron transport chain"/>
    <property type="evidence" value="ECO:0007669"/>
    <property type="project" value="UniProtKB-UniRule"/>
</dbReference>
<dbReference type="PANTHER" id="PTHR30578">
    <property type="entry name" value="ELECTRON TRANSPORT COMPLEX PROTEIN RNFD"/>
    <property type="match status" value="1"/>
</dbReference>
<keyword evidence="1 10" id="KW-0813">Transport</keyword>
<dbReference type="GO" id="GO:0055085">
    <property type="term" value="P:transmembrane transport"/>
    <property type="evidence" value="ECO:0007669"/>
    <property type="project" value="InterPro"/>
</dbReference>
<dbReference type="Proteomes" id="UP000218767">
    <property type="component" value="Unassembled WGS sequence"/>
</dbReference>
<feature type="modified residue" description="FMN phosphoryl threonine" evidence="10">
    <location>
        <position position="207"/>
    </location>
</feature>
<keyword evidence="7 10" id="KW-0249">Electron transport</keyword>
<dbReference type="AlphaFoldDB" id="A0A2A4XD51"/>
<feature type="transmembrane region" description="Helical" evidence="10">
    <location>
        <begin position="321"/>
        <end position="338"/>
    </location>
</feature>
<name>A0A2A4XD51_9GAMM</name>
<dbReference type="HAMAP" id="MF_00462">
    <property type="entry name" value="RsxD_RnfD"/>
    <property type="match status" value="1"/>
</dbReference>
<dbReference type="InterPro" id="IPR011303">
    <property type="entry name" value="RnfD_bac"/>
</dbReference>
<feature type="transmembrane region" description="Helical" evidence="10">
    <location>
        <begin position="36"/>
        <end position="61"/>
    </location>
</feature>
<comment type="caution">
    <text evidence="10">Lacks conserved residue(s) required for the propagation of feature annotation.</text>
</comment>
<keyword evidence="2 10" id="KW-0597">Phosphoprotein</keyword>
<keyword evidence="9 10" id="KW-0472">Membrane</keyword>
<comment type="subcellular location">
    <subcellularLocation>
        <location evidence="10">Cell inner membrane</location>
        <topology evidence="10">Multi-pass membrane protein</topology>
    </subcellularLocation>
</comment>
<evidence type="ECO:0000313" key="12">
    <source>
        <dbReference type="Proteomes" id="UP000218767"/>
    </source>
</evidence>
<gene>
    <name evidence="10 11" type="primary">rnfD</name>
    <name evidence="11" type="ORF">COB20_03275</name>
</gene>
<comment type="function">
    <text evidence="10">Part of a membrane-bound complex that couples electron transfer with translocation of ions across the membrane.</text>
</comment>
<evidence type="ECO:0000256" key="9">
    <source>
        <dbReference type="ARBA" id="ARBA00023136"/>
    </source>
</evidence>
<dbReference type="PANTHER" id="PTHR30578:SF0">
    <property type="entry name" value="ION-TRANSLOCATING OXIDOREDUCTASE COMPLEX SUBUNIT D"/>
    <property type="match status" value="1"/>
</dbReference>
<evidence type="ECO:0000313" key="11">
    <source>
        <dbReference type="EMBL" id="PCI80424.1"/>
    </source>
</evidence>
<comment type="similarity">
    <text evidence="10">Belongs to the NqrB/RnfD family.</text>
</comment>
<keyword evidence="6 10" id="KW-1278">Translocase</keyword>
<dbReference type="GO" id="GO:0005886">
    <property type="term" value="C:plasma membrane"/>
    <property type="evidence" value="ECO:0007669"/>
    <property type="project" value="UniProtKB-SubCell"/>
</dbReference>
<keyword evidence="5 10" id="KW-0812">Transmembrane</keyword>
<dbReference type="NCBIfam" id="TIGR01946">
    <property type="entry name" value="rnfD"/>
    <property type="match status" value="1"/>
</dbReference>
<evidence type="ECO:0000256" key="3">
    <source>
        <dbReference type="ARBA" id="ARBA00022630"/>
    </source>
</evidence>
<evidence type="ECO:0000256" key="2">
    <source>
        <dbReference type="ARBA" id="ARBA00022553"/>
    </source>
</evidence>
<keyword evidence="10" id="KW-0997">Cell inner membrane</keyword>
<evidence type="ECO:0000256" key="5">
    <source>
        <dbReference type="ARBA" id="ARBA00022692"/>
    </source>
</evidence>
<evidence type="ECO:0000256" key="10">
    <source>
        <dbReference type="HAMAP-Rule" id="MF_00462"/>
    </source>
</evidence>
<keyword evidence="10" id="KW-1003">Cell membrane</keyword>
<organism evidence="11 12">
    <name type="scientific">SAR86 cluster bacterium</name>
    <dbReference type="NCBI Taxonomy" id="2030880"/>
    <lineage>
        <taxon>Bacteria</taxon>
        <taxon>Pseudomonadati</taxon>
        <taxon>Pseudomonadota</taxon>
        <taxon>Gammaproteobacteria</taxon>
        <taxon>SAR86 cluster</taxon>
    </lineage>
</organism>
<proteinExistence type="inferred from homology"/>
<keyword evidence="8 10" id="KW-1133">Transmembrane helix</keyword>
<dbReference type="InterPro" id="IPR004338">
    <property type="entry name" value="NqrB/RnfD"/>
</dbReference>
<keyword evidence="4 10" id="KW-0288">FMN</keyword>
<evidence type="ECO:0000256" key="7">
    <source>
        <dbReference type="ARBA" id="ARBA00022982"/>
    </source>
</evidence>
<sequence length="387" mass="41805">MSGLKAGAPFQHSGRNIAQLMQTLLYALLPGIFASLWFFGFGILINIAISISFAVIAEAAMLRLRNRDIRSHLSDRSALVTALLFAIAIPPGSPWWLVALGIVFAVVIVKHLYGGLGHNPFNPAMCGYAMLLLAFPLEMTGWHIPNEVINGPLIVDNLGIPTITPEREFLSPLSWSGFKQALLLAFPFAASGAIDISEFIDGLAMATPLIEFKMAGKSAIFAARESGASLFATGSETAWEIINIGYLFGGLFLLYKKIISWHIPLAIIATVFVLAALFYAPGSVAIYGTPYLHLFGSATMIGAFFIATDPVSAATTRPGKLVYGIIIGVSIYSIRVWGSYLDSIAFAVLFGNFCAPILDQYCRPRIFGHGLRGKSERSRSNEAPIKP</sequence>
<evidence type="ECO:0000256" key="4">
    <source>
        <dbReference type="ARBA" id="ARBA00022643"/>
    </source>
</evidence>
<dbReference type="EC" id="7.-.-.-" evidence="10"/>
<accession>A0A2A4XD51</accession>
<comment type="caution">
    <text evidence="11">The sequence shown here is derived from an EMBL/GenBank/DDBJ whole genome shotgun (WGS) entry which is preliminary data.</text>
</comment>